<keyword evidence="4" id="KW-0645">Protease</keyword>
<evidence type="ECO:0000256" key="2">
    <source>
        <dbReference type="ARBA" id="ARBA00022801"/>
    </source>
</evidence>
<comment type="similarity">
    <text evidence="1">Belongs to the peptidase S13 family.</text>
</comment>
<dbReference type="NCBIfam" id="TIGR00666">
    <property type="entry name" value="PBP4"/>
    <property type="match status" value="1"/>
</dbReference>
<dbReference type="PANTHER" id="PTHR30023:SF0">
    <property type="entry name" value="PENICILLIN-SENSITIVE CARBOXYPEPTIDASE A"/>
    <property type="match status" value="1"/>
</dbReference>
<name>A0A2I1M581_9BIFI</name>
<organism evidence="4 5">
    <name type="scientific">Alloscardovia omnicolens</name>
    <dbReference type="NCBI Taxonomy" id="419015"/>
    <lineage>
        <taxon>Bacteria</taxon>
        <taxon>Bacillati</taxon>
        <taxon>Actinomycetota</taxon>
        <taxon>Actinomycetes</taxon>
        <taxon>Bifidobacteriales</taxon>
        <taxon>Bifidobacteriaceae</taxon>
        <taxon>Alloscardovia</taxon>
    </lineage>
</organism>
<dbReference type="Pfam" id="PF02113">
    <property type="entry name" value="Peptidase_S13"/>
    <property type="match status" value="2"/>
</dbReference>
<keyword evidence="3" id="KW-0732">Signal</keyword>
<keyword evidence="4" id="KW-0121">Carboxypeptidase</keyword>
<keyword evidence="2" id="KW-0378">Hydrolase</keyword>
<dbReference type="AlphaFoldDB" id="A0A2I1M581"/>
<evidence type="ECO:0000313" key="4">
    <source>
        <dbReference type="EMBL" id="PKZ15295.1"/>
    </source>
</evidence>
<protein>
    <submittedName>
        <fullName evidence="4">D-alanyl-D-alanine carboxypeptidase/D-alanyl-D-alanine-endopeptidase</fullName>
    </submittedName>
</protein>
<dbReference type="Gene3D" id="3.40.710.10">
    <property type="entry name" value="DD-peptidase/beta-lactamase superfamily"/>
    <property type="match status" value="1"/>
</dbReference>
<dbReference type="InterPro" id="IPR000667">
    <property type="entry name" value="Peptidase_S13"/>
</dbReference>
<reference evidence="4 5" key="1">
    <citation type="submission" date="2017-12" db="EMBL/GenBank/DDBJ databases">
        <title>Phylogenetic diversity of female urinary microbiome.</title>
        <authorList>
            <person name="Thomas-White K."/>
            <person name="Wolfe A.J."/>
        </authorList>
    </citation>
    <scope>NUCLEOTIDE SEQUENCE [LARGE SCALE GENOMIC DNA]</scope>
    <source>
        <strain evidence="4 5">UMB0064</strain>
    </source>
</reference>
<dbReference type="GO" id="GO:0000270">
    <property type="term" value="P:peptidoglycan metabolic process"/>
    <property type="evidence" value="ECO:0007669"/>
    <property type="project" value="TreeGrafter"/>
</dbReference>
<dbReference type="EMBL" id="PKGU01000002">
    <property type="protein sequence ID" value="PKZ15295.1"/>
    <property type="molecule type" value="Genomic_DNA"/>
</dbReference>
<feature type="signal peptide" evidence="3">
    <location>
        <begin position="1"/>
        <end position="28"/>
    </location>
</feature>
<evidence type="ECO:0000256" key="1">
    <source>
        <dbReference type="ARBA" id="ARBA00006096"/>
    </source>
</evidence>
<dbReference type="PANTHER" id="PTHR30023">
    <property type="entry name" value="D-ALANYL-D-ALANINE CARBOXYPEPTIDASE"/>
    <property type="match status" value="1"/>
</dbReference>
<gene>
    <name evidence="4" type="primary">dacB</name>
    <name evidence="4" type="ORF">CYJ32_02635</name>
</gene>
<evidence type="ECO:0000256" key="3">
    <source>
        <dbReference type="SAM" id="SignalP"/>
    </source>
</evidence>
<dbReference type="Proteomes" id="UP000242263">
    <property type="component" value="Unassembled WGS sequence"/>
</dbReference>
<sequence>MKTNLKRACTIGLSALTTLCLAGGYVMADAAGIVPGSISGISRIYREGSIAALNPQRSVRKVGKQTVASVAHKDINASQAQELIDNFMSSLPQGVKAGVLIATTAGKEVASANASDALTPASTLKTLVGYAASVTFPSQETLKTTVKMEKSSSDSTSAALTLVGGGDILLGSGANDAQHVNGRAGLATLADQTVQALQSRGITQVSLQYDDSLFNHDSLSEIENASSPVNQGYTNLMETSSMAVDEARNWYGQPPANPDGEGPWYPQRYANPAASTAETFAQALTNRGIKLTNENIPQVSASESAFDIAQVESAPLGQIIQLMLTNSDNSLAQLLGRLLALRTGHDNTHAGASDAVVSVLKQHGISTDGLVMADTSGLGDGSAITPQLLAQVQSAYLNTAGLTWNAAVGMPISHYNGTLLNRAFNAETNGLVRAKTGSLEGVRSLAGNVVRTNGGALIFVVIVNGESAIQALPAMNTFVDGLVTL</sequence>
<proteinExistence type="inferred from homology"/>
<evidence type="ECO:0000313" key="5">
    <source>
        <dbReference type="Proteomes" id="UP000242263"/>
    </source>
</evidence>
<dbReference type="InterPro" id="IPR012338">
    <property type="entry name" value="Beta-lactam/transpept-like"/>
</dbReference>
<comment type="caution">
    <text evidence="4">The sequence shown here is derived from an EMBL/GenBank/DDBJ whole genome shotgun (WGS) entry which is preliminary data.</text>
</comment>
<feature type="chain" id="PRO_5039322654" evidence="3">
    <location>
        <begin position="29"/>
        <end position="485"/>
    </location>
</feature>
<accession>A0A2I1M581</accession>
<dbReference type="Gene3D" id="3.50.80.20">
    <property type="entry name" value="D-Ala-D-Ala carboxypeptidase C, peptidase S13"/>
    <property type="match status" value="1"/>
</dbReference>
<dbReference type="PRINTS" id="PR00922">
    <property type="entry name" value="DADACBPTASE3"/>
</dbReference>
<dbReference type="SUPFAM" id="SSF56601">
    <property type="entry name" value="beta-lactamase/transpeptidase-like"/>
    <property type="match status" value="1"/>
</dbReference>
<dbReference type="GO" id="GO:0004185">
    <property type="term" value="F:serine-type carboxypeptidase activity"/>
    <property type="evidence" value="ECO:0007669"/>
    <property type="project" value="InterPro"/>
</dbReference>
<dbReference type="GO" id="GO:0006508">
    <property type="term" value="P:proteolysis"/>
    <property type="evidence" value="ECO:0007669"/>
    <property type="project" value="InterPro"/>
</dbReference>
<dbReference type="RefSeq" id="WP_022857205.1">
    <property type="nucleotide sequence ID" value="NZ_JASOXA010000002.1"/>
</dbReference>
<dbReference type="GeneID" id="35869275"/>